<keyword evidence="2" id="KW-1185">Reference proteome</keyword>
<gene>
    <name evidence="1" type="ORF">BJ554DRAFT_3375</name>
</gene>
<dbReference type="OrthoDB" id="1737433at2759"/>
<dbReference type="Proteomes" id="UP000673691">
    <property type="component" value="Unassembled WGS sequence"/>
</dbReference>
<evidence type="ECO:0000313" key="2">
    <source>
        <dbReference type="Proteomes" id="UP000673691"/>
    </source>
</evidence>
<reference evidence="1 2" key="1">
    <citation type="journal article" name="Sci. Rep.">
        <title>Genome-scale phylogenetic analyses confirm Olpidium as the closest living zoosporic fungus to the non-flagellated, terrestrial fungi.</title>
        <authorList>
            <person name="Chang Y."/>
            <person name="Rochon D."/>
            <person name="Sekimoto S."/>
            <person name="Wang Y."/>
            <person name="Chovatia M."/>
            <person name="Sandor L."/>
            <person name="Salamov A."/>
            <person name="Grigoriev I.V."/>
            <person name="Stajich J.E."/>
            <person name="Spatafora J.W."/>
        </authorList>
    </citation>
    <scope>NUCLEOTIDE SEQUENCE [LARGE SCALE GENOMIC DNA]</scope>
    <source>
        <strain evidence="1">S191</strain>
    </source>
</reference>
<sequence length="67" mass="7463">MTLRVLDYPSIASYNAKLHGIVAQLRLCSESVSEAQMIQKTLSTMPVASAMLVQQMRNMAFKIYDAP</sequence>
<accession>A0A8H8A0V2</accession>
<evidence type="ECO:0000313" key="1">
    <source>
        <dbReference type="EMBL" id="KAG5462827.1"/>
    </source>
</evidence>
<dbReference type="AlphaFoldDB" id="A0A8H8A0V2"/>
<protein>
    <submittedName>
        <fullName evidence="1">Uncharacterized protein</fullName>
    </submittedName>
</protein>
<comment type="caution">
    <text evidence="1">The sequence shown here is derived from an EMBL/GenBank/DDBJ whole genome shotgun (WGS) entry which is preliminary data.</text>
</comment>
<organism evidence="1 2">
    <name type="scientific">Olpidium bornovanus</name>
    <dbReference type="NCBI Taxonomy" id="278681"/>
    <lineage>
        <taxon>Eukaryota</taxon>
        <taxon>Fungi</taxon>
        <taxon>Fungi incertae sedis</taxon>
        <taxon>Olpidiomycota</taxon>
        <taxon>Olpidiomycotina</taxon>
        <taxon>Olpidiomycetes</taxon>
        <taxon>Olpidiales</taxon>
        <taxon>Olpidiaceae</taxon>
        <taxon>Olpidium</taxon>
    </lineage>
</organism>
<proteinExistence type="predicted"/>
<name>A0A8H8A0V2_9FUNG</name>
<dbReference type="EMBL" id="JAEFCI010001553">
    <property type="protein sequence ID" value="KAG5462827.1"/>
    <property type="molecule type" value="Genomic_DNA"/>
</dbReference>